<feature type="region of interest" description="Disordered" evidence="2">
    <location>
        <begin position="234"/>
        <end position="256"/>
    </location>
</feature>
<proteinExistence type="predicted"/>
<comment type="caution">
    <text evidence="4">The sequence shown here is derived from an EMBL/GenBank/DDBJ whole genome shotgun (WGS) entry which is preliminary data.</text>
</comment>
<dbReference type="Gene3D" id="1.10.443.10">
    <property type="entry name" value="Intergrase catalytic core"/>
    <property type="match status" value="1"/>
</dbReference>
<feature type="compositionally biased region" description="Pro residues" evidence="2">
    <location>
        <begin position="458"/>
        <end position="475"/>
    </location>
</feature>
<evidence type="ECO:0000313" key="4">
    <source>
        <dbReference type="EMBL" id="NRF69315.1"/>
    </source>
</evidence>
<dbReference type="PROSITE" id="PS51898">
    <property type="entry name" value="TYR_RECOMBINASE"/>
    <property type="match status" value="1"/>
</dbReference>
<dbReference type="InterPro" id="IPR002104">
    <property type="entry name" value="Integrase_catalytic"/>
</dbReference>
<dbReference type="PANTHER" id="PTHR32309">
    <property type="entry name" value="TYROSINE-PROTEIN KINASE"/>
    <property type="match status" value="1"/>
</dbReference>
<evidence type="ECO:0000256" key="1">
    <source>
        <dbReference type="ARBA" id="ARBA00023172"/>
    </source>
</evidence>
<protein>
    <recommendedName>
        <fullName evidence="3">Tyr recombinase domain-containing protein</fullName>
    </recommendedName>
</protein>
<dbReference type="InterPro" id="IPR050445">
    <property type="entry name" value="Bact_polysacc_biosynth/exp"/>
</dbReference>
<feature type="domain" description="Tyr recombinase" evidence="3">
    <location>
        <begin position="475"/>
        <end position="643"/>
    </location>
</feature>
<dbReference type="PANTHER" id="PTHR32309:SF31">
    <property type="entry name" value="CAPSULAR EXOPOLYSACCHARIDE FAMILY"/>
    <property type="match status" value="1"/>
</dbReference>
<dbReference type="RefSeq" id="WP_173125956.1">
    <property type="nucleotide sequence ID" value="NZ_JABRWJ010000006.1"/>
</dbReference>
<accession>A0ABX2EKX1</accession>
<keyword evidence="1" id="KW-0233">DNA recombination</keyword>
<evidence type="ECO:0000256" key="2">
    <source>
        <dbReference type="SAM" id="MobiDB-lite"/>
    </source>
</evidence>
<organism evidence="4 5">
    <name type="scientific">Pseudaquabacterium terrae</name>
    <dbReference type="NCBI Taxonomy" id="2732868"/>
    <lineage>
        <taxon>Bacteria</taxon>
        <taxon>Pseudomonadati</taxon>
        <taxon>Pseudomonadota</taxon>
        <taxon>Betaproteobacteria</taxon>
        <taxon>Burkholderiales</taxon>
        <taxon>Sphaerotilaceae</taxon>
        <taxon>Pseudaquabacterium</taxon>
    </lineage>
</organism>
<dbReference type="EMBL" id="JABRWJ010000006">
    <property type="protein sequence ID" value="NRF69315.1"/>
    <property type="molecule type" value="Genomic_DNA"/>
</dbReference>
<dbReference type="InterPro" id="IPR013762">
    <property type="entry name" value="Integrase-like_cat_sf"/>
</dbReference>
<dbReference type="Proteomes" id="UP000737171">
    <property type="component" value="Unassembled WGS sequence"/>
</dbReference>
<sequence length="657" mass="69576">MAQARAQRGNRRRMLVFGVVFACGLLIGQAWNLMRPAQYQTFTRVQVLLAAMMAASAAASSTNESGLGVQVQAIASAPLLQQLVRRLAAAGHALPAAEDDPVAALRRMIVARRVGDTEVIELRASGTTPAILAPALNELVALYRDHLLSGFDHESKRQLAGLRSELARLEKSAGERRVQLEHFRGRSGIVSTEREDAEAVARSRGLSTALNNALEKQAATEARLTALKQAAAGGATVRAKDDPTLAAQESRASQLREEVREMERSFTPEFMAMDPRARALRARLAEMERQITQQRAASQAAMLAAAQEDAAGAQAAVERLRDQLQQQRTGLRSFSTGFAQSKLLEDDLAQIERARREVLERLARLEAAERSRAPRLNVLEAAATPTQPFAPQYLRDGALAVAAAFVAGLLAMGFIELFNRPPATAAAPATTTLVLPTWPAPGPAGGAPPTLLVHGAPPTLPAGAPEPQPPALPRPMPRELQQDEAAALLAAAQGGTRLACAAGLLGLTADETVALRCSDLDRDRGALAVGGTSARRVLLPPWLADELAAGAGPADQPLLRDAAGQALDAEQLRVSVTCAAVDAGLVQPADVTPAVLRHTCIAWLIGQGLRFAELSALVGRVDIDTVSGLAGRVSQALRRRADEIEPLMPALRLAPPA</sequence>
<feature type="region of interest" description="Disordered" evidence="2">
    <location>
        <begin position="456"/>
        <end position="476"/>
    </location>
</feature>
<reference evidence="4 5" key="1">
    <citation type="submission" date="2020-05" db="EMBL/GenBank/DDBJ databases">
        <title>Aquincola sp. isolate from soil.</title>
        <authorList>
            <person name="Han J."/>
            <person name="Kim D.-U."/>
        </authorList>
    </citation>
    <scope>NUCLEOTIDE SEQUENCE [LARGE SCALE GENOMIC DNA]</scope>
    <source>
        <strain evidence="4 5">S2</strain>
    </source>
</reference>
<dbReference type="SUPFAM" id="SSF56349">
    <property type="entry name" value="DNA breaking-rejoining enzymes"/>
    <property type="match status" value="1"/>
</dbReference>
<keyword evidence="5" id="KW-1185">Reference proteome</keyword>
<evidence type="ECO:0000313" key="5">
    <source>
        <dbReference type="Proteomes" id="UP000737171"/>
    </source>
</evidence>
<gene>
    <name evidence="4" type="ORF">HLB44_20155</name>
</gene>
<evidence type="ECO:0000259" key="3">
    <source>
        <dbReference type="PROSITE" id="PS51898"/>
    </source>
</evidence>
<name>A0ABX2EKX1_9BURK</name>
<dbReference type="InterPro" id="IPR011010">
    <property type="entry name" value="DNA_brk_join_enz"/>
</dbReference>